<proteinExistence type="predicted"/>
<evidence type="ECO:0000313" key="4">
    <source>
        <dbReference type="EMBL" id="CAD8056582.1"/>
    </source>
</evidence>
<keyword evidence="2" id="KW-1133">Transmembrane helix</keyword>
<evidence type="ECO:0000256" key="2">
    <source>
        <dbReference type="SAM" id="Phobius"/>
    </source>
</evidence>
<feature type="transmembrane region" description="Helical" evidence="2">
    <location>
        <begin position="103"/>
        <end position="123"/>
    </location>
</feature>
<keyword evidence="2" id="KW-0472">Membrane</keyword>
<feature type="transmembrane region" description="Helical" evidence="2">
    <location>
        <begin position="42"/>
        <end position="62"/>
    </location>
</feature>
<evidence type="ECO:0000313" key="5">
    <source>
        <dbReference type="Proteomes" id="UP000692954"/>
    </source>
</evidence>
<gene>
    <name evidence="4" type="ORF">PSON_ATCC_30995.1.T0100311</name>
</gene>
<dbReference type="AlphaFoldDB" id="A0A8S1KTF3"/>
<dbReference type="EMBL" id="CAJJDN010000010">
    <property type="protein sequence ID" value="CAD8056582.1"/>
    <property type="molecule type" value="Genomic_DNA"/>
</dbReference>
<sequence>MNHMLYSVKSFHFLTNILINYDHGIIPACIKKIESDLGINDLQLGLLSSSVYAGIIIGSIKGAGFYEKYKTKQILTLCLLFYILSLSLFLLTKNIMLLYFSRFLTGLFQVCFINLIGIFSNLFSCVD</sequence>
<dbReference type="Pfam" id="PF07690">
    <property type="entry name" value="MFS_1"/>
    <property type="match status" value="1"/>
</dbReference>
<dbReference type="PROSITE" id="PS50850">
    <property type="entry name" value="MFS"/>
    <property type="match status" value="1"/>
</dbReference>
<dbReference type="InterPro" id="IPR011701">
    <property type="entry name" value="MFS"/>
</dbReference>
<dbReference type="OrthoDB" id="308869at2759"/>
<keyword evidence="2" id="KW-0812">Transmembrane</keyword>
<dbReference type="GO" id="GO:0016020">
    <property type="term" value="C:membrane"/>
    <property type="evidence" value="ECO:0007669"/>
    <property type="project" value="UniProtKB-SubCell"/>
</dbReference>
<reference evidence="4" key="1">
    <citation type="submission" date="2021-01" db="EMBL/GenBank/DDBJ databases">
        <authorList>
            <consortium name="Genoscope - CEA"/>
            <person name="William W."/>
        </authorList>
    </citation>
    <scope>NUCLEOTIDE SEQUENCE</scope>
</reference>
<accession>A0A8S1KTF3</accession>
<protein>
    <recommendedName>
        <fullName evidence="3">Major facilitator superfamily (MFS) profile domain-containing protein</fullName>
    </recommendedName>
</protein>
<evidence type="ECO:0000259" key="3">
    <source>
        <dbReference type="PROSITE" id="PS50850"/>
    </source>
</evidence>
<keyword evidence="5" id="KW-1185">Reference proteome</keyword>
<comment type="caution">
    <text evidence="4">The sequence shown here is derived from an EMBL/GenBank/DDBJ whole genome shotgun (WGS) entry which is preliminary data.</text>
</comment>
<comment type="subcellular location">
    <subcellularLocation>
        <location evidence="1">Membrane</location>
        <topology evidence="1">Multi-pass membrane protein</topology>
    </subcellularLocation>
</comment>
<dbReference type="Proteomes" id="UP000692954">
    <property type="component" value="Unassembled WGS sequence"/>
</dbReference>
<organism evidence="4 5">
    <name type="scientific">Paramecium sonneborni</name>
    <dbReference type="NCBI Taxonomy" id="65129"/>
    <lineage>
        <taxon>Eukaryota</taxon>
        <taxon>Sar</taxon>
        <taxon>Alveolata</taxon>
        <taxon>Ciliophora</taxon>
        <taxon>Intramacronucleata</taxon>
        <taxon>Oligohymenophorea</taxon>
        <taxon>Peniculida</taxon>
        <taxon>Parameciidae</taxon>
        <taxon>Paramecium</taxon>
    </lineage>
</organism>
<name>A0A8S1KTF3_9CILI</name>
<dbReference type="GO" id="GO:0022857">
    <property type="term" value="F:transmembrane transporter activity"/>
    <property type="evidence" value="ECO:0007669"/>
    <property type="project" value="InterPro"/>
</dbReference>
<evidence type="ECO:0000256" key="1">
    <source>
        <dbReference type="ARBA" id="ARBA00004141"/>
    </source>
</evidence>
<dbReference type="InterPro" id="IPR020846">
    <property type="entry name" value="MFS_dom"/>
</dbReference>
<feature type="transmembrane region" description="Helical" evidence="2">
    <location>
        <begin position="74"/>
        <end position="91"/>
    </location>
</feature>
<feature type="domain" description="Major facilitator superfamily (MFS) profile" evidence="3">
    <location>
        <begin position="8"/>
        <end position="127"/>
    </location>
</feature>